<feature type="transmembrane region" description="Helical" evidence="5">
    <location>
        <begin position="86"/>
        <end position="109"/>
    </location>
</feature>
<dbReference type="RefSeq" id="WP_231954109.1">
    <property type="nucleotide sequence ID" value="NZ_CP036291.1"/>
</dbReference>
<evidence type="ECO:0008006" key="8">
    <source>
        <dbReference type="Google" id="ProtNLM"/>
    </source>
</evidence>
<organism evidence="6 7">
    <name type="scientific">Pirellulimonas nuda</name>
    <dbReference type="NCBI Taxonomy" id="2528009"/>
    <lineage>
        <taxon>Bacteria</taxon>
        <taxon>Pseudomonadati</taxon>
        <taxon>Planctomycetota</taxon>
        <taxon>Planctomycetia</taxon>
        <taxon>Pirellulales</taxon>
        <taxon>Lacipirellulaceae</taxon>
        <taxon>Pirellulimonas</taxon>
    </lineage>
</organism>
<evidence type="ECO:0000256" key="2">
    <source>
        <dbReference type="ARBA" id="ARBA00022692"/>
    </source>
</evidence>
<accession>A0A518D690</accession>
<dbReference type="InterPro" id="IPR007318">
    <property type="entry name" value="Phopholipid_MeTrfase"/>
</dbReference>
<keyword evidence="7" id="KW-1185">Reference proteome</keyword>
<dbReference type="Gene3D" id="1.20.120.1630">
    <property type="match status" value="1"/>
</dbReference>
<keyword evidence="2 5" id="KW-0812">Transmembrane</keyword>
<dbReference type="GO" id="GO:0012505">
    <property type="term" value="C:endomembrane system"/>
    <property type="evidence" value="ECO:0007669"/>
    <property type="project" value="UniProtKB-SubCell"/>
</dbReference>
<evidence type="ECO:0000256" key="3">
    <source>
        <dbReference type="ARBA" id="ARBA00022989"/>
    </source>
</evidence>
<comment type="subcellular location">
    <subcellularLocation>
        <location evidence="1">Endomembrane system</location>
        <topology evidence="1">Multi-pass membrane protein</topology>
    </subcellularLocation>
</comment>
<reference evidence="6 7" key="1">
    <citation type="submission" date="2019-02" db="EMBL/GenBank/DDBJ databases">
        <title>Deep-cultivation of Planctomycetes and their phenomic and genomic characterization uncovers novel biology.</title>
        <authorList>
            <person name="Wiegand S."/>
            <person name="Jogler M."/>
            <person name="Boedeker C."/>
            <person name="Pinto D."/>
            <person name="Vollmers J."/>
            <person name="Rivas-Marin E."/>
            <person name="Kohn T."/>
            <person name="Peeters S.H."/>
            <person name="Heuer A."/>
            <person name="Rast P."/>
            <person name="Oberbeckmann S."/>
            <person name="Bunk B."/>
            <person name="Jeske O."/>
            <person name="Meyerdierks A."/>
            <person name="Storesund J.E."/>
            <person name="Kallscheuer N."/>
            <person name="Luecker S."/>
            <person name="Lage O.M."/>
            <person name="Pohl T."/>
            <person name="Merkel B.J."/>
            <person name="Hornburger P."/>
            <person name="Mueller R.-W."/>
            <person name="Bruemmer F."/>
            <person name="Labrenz M."/>
            <person name="Spormann A.M."/>
            <person name="Op den Camp H."/>
            <person name="Overmann J."/>
            <person name="Amann R."/>
            <person name="Jetten M.S.M."/>
            <person name="Mascher T."/>
            <person name="Medema M.H."/>
            <person name="Devos D.P."/>
            <person name="Kaster A.-K."/>
            <person name="Ovreas L."/>
            <person name="Rohde M."/>
            <person name="Galperin M.Y."/>
            <person name="Jogler C."/>
        </authorList>
    </citation>
    <scope>NUCLEOTIDE SEQUENCE [LARGE SCALE GENOMIC DNA]</scope>
    <source>
        <strain evidence="6 7">Pla175</strain>
    </source>
</reference>
<gene>
    <name evidence="6" type="ORF">Pla175_03460</name>
</gene>
<feature type="transmembrane region" description="Helical" evidence="5">
    <location>
        <begin position="155"/>
        <end position="174"/>
    </location>
</feature>
<evidence type="ECO:0000256" key="5">
    <source>
        <dbReference type="SAM" id="Phobius"/>
    </source>
</evidence>
<name>A0A518D690_9BACT</name>
<dbReference type="Proteomes" id="UP000317429">
    <property type="component" value="Chromosome"/>
</dbReference>
<dbReference type="Pfam" id="PF04191">
    <property type="entry name" value="PEMT"/>
    <property type="match status" value="1"/>
</dbReference>
<protein>
    <recommendedName>
        <fullName evidence="8">Isoprenylcysteine carboxyl methyltransferase (ICMT) family protein</fullName>
    </recommendedName>
</protein>
<evidence type="ECO:0000256" key="1">
    <source>
        <dbReference type="ARBA" id="ARBA00004127"/>
    </source>
</evidence>
<keyword evidence="3 5" id="KW-1133">Transmembrane helix</keyword>
<evidence type="ECO:0000313" key="6">
    <source>
        <dbReference type="EMBL" id="QDU86992.1"/>
    </source>
</evidence>
<dbReference type="KEGG" id="pnd:Pla175_03460"/>
<feature type="transmembrane region" description="Helical" evidence="5">
    <location>
        <begin position="58"/>
        <end position="79"/>
    </location>
</feature>
<dbReference type="AlphaFoldDB" id="A0A518D690"/>
<feature type="transmembrane region" description="Helical" evidence="5">
    <location>
        <begin position="251"/>
        <end position="278"/>
    </location>
</feature>
<dbReference type="EMBL" id="CP036291">
    <property type="protein sequence ID" value="QDU86992.1"/>
    <property type="molecule type" value="Genomic_DNA"/>
</dbReference>
<feature type="transmembrane region" description="Helical" evidence="5">
    <location>
        <begin position="21"/>
        <end position="46"/>
    </location>
</feature>
<feature type="transmembrane region" description="Helical" evidence="5">
    <location>
        <begin position="194"/>
        <end position="212"/>
    </location>
</feature>
<proteinExistence type="predicted"/>
<sequence length="319" mass="33784">MRAIRGAILQLNMTPRQLVAGYFAVQAAGVAAWWGMLFAAPATAAWFQPAGWPRQALIGFWLADGLLVVVGSAVAALAVARGWSAAYVIVYSVSACVGYAALYCLGVSIATDQAWIASAMMASMAGLSLAMAAILGAPAHGPATIRVVPMSRRAAALRTFAQTVVFWSVFLWILPKGIVELQQRVGWPPFEHAGQTPGATILFGLASLLGLWSAATMALRGEGTPLPTATAPKLVVTGPYRWVRNPMAAAGIVQGLAVGWLLGSVWVMGGAIAGAFVWHGWVRPTEEADLAARFGESFERYRKRVPLWAPRLRTPAGDS</sequence>
<evidence type="ECO:0000313" key="7">
    <source>
        <dbReference type="Proteomes" id="UP000317429"/>
    </source>
</evidence>
<keyword evidence="4 5" id="KW-0472">Membrane</keyword>
<evidence type="ECO:0000256" key="4">
    <source>
        <dbReference type="ARBA" id="ARBA00023136"/>
    </source>
</evidence>
<feature type="transmembrane region" description="Helical" evidence="5">
    <location>
        <begin position="115"/>
        <end position="135"/>
    </location>
</feature>